<evidence type="ECO:0000313" key="1">
    <source>
        <dbReference type="EMBL" id="TXD87734.1"/>
    </source>
</evidence>
<protein>
    <submittedName>
        <fullName evidence="1">Uncharacterized protein</fullName>
    </submittedName>
</protein>
<gene>
    <name evidence="1" type="ORF">ESY86_15585</name>
</gene>
<organism evidence="1 2">
    <name type="scientific">Subsaximicrobium wynnwilliamsii</name>
    <dbReference type="NCBI Taxonomy" id="291179"/>
    <lineage>
        <taxon>Bacteria</taxon>
        <taxon>Pseudomonadati</taxon>
        <taxon>Bacteroidota</taxon>
        <taxon>Flavobacteriia</taxon>
        <taxon>Flavobacteriales</taxon>
        <taxon>Flavobacteriaceae</taxon>
        <taxon>Subsaximicrobium</taxon>
    </lineage>
</organism>
<proteinExistence type="predicted"/>
<dbReference type="Proteomes" id="UP000321578">
    <property type="component" value="Unassembled WGS sequence"/>
</dbReference>
<evidence type="ECO:0000313" key="2">
    <source>
        <dbReference type="Proteomes" id="UP000321578"/>
    </source>
</evidence>
<dbReference type="OrthoDB" id="9811934at2"/>
<dbReference type="PANTHER" id="PTHR42754">
    <property type="entry name" value="ENDOGLUCANASE"/>
    <property type="match status" value="1"/>
</dbReference>
<reference evidence="1 2" key="1">
    <citation type="submission" date="2019-08" db="EMBL/GenBank/DDBJ databases">
        <title>Genomes of Subsaximicrobium wynnwilliamsii strains.</title>
        <authorList>
            <person name="Bowman J.P."/>
        </authorList>
    </citation>
    <scope>NUCLEOTIDE SEQUENCE [LARGE SCALE GENOMIC DNA]</scope>
    <source>
        <strain evidence="1 2">2-80-2</strain>
    </source>
</reference>
<dbReference type="PANTHER" id="PTHR42754:SF1">
    <property type="entry name" value="LIPOPROTEIN"/>
    <property type="match status" value="1"/>
</dbReference>
<dbReference type="EMBL" id="VORO01000020">
    <property type="protein sequence ID" value="TXD87734.1"/>
    <property type="molecule type" value="Genomic_DNA"/>
</dbReference>
<dbReference type="RefSeq" id="WP_147087517.1">
    <property type="nucleotide sequence ID" value="NZ_VORM01000020.1"/>
</dbReference>
<dbReference type="Gene3D" id="2.80.10.50">
    <property type="match status" value="1"/>
</dbReference>
<name>A0A5C6ZEX6_9FLAO</name>
<keyword evidence="2" id="KW-1185">Reference proteome</keyword>
<accession>A0A5C6ZEX6</accession>
<sequence>MKIDALGAVEWKSAFGGISYEVAYSIKQTSDGGYIVAGLTASLGGDVTENFGYEDIWVLKLDTSGNLQWQKSFGDGEIQKAWEVQQTLDGGHIVTGYTYIGIIHSDYTVLKLDTNGDLEWQNNYQYGWEYCSFGARI</sequence>
<comment type="caution">
    <text evidence="1">The sequence shown here is derived from an EMBL/GenBank/DDBJ whole genome shotgun (WGS) entry which is preliminary data.</text>
</comment>
<dbReference type="AlphaFoldDB" id="A0A5C6ZEX6"/>